<accession>A0A428NJF9</accession>
<reference evidence="2 3" key="1">
    <citation type="submission" date="2017-06" db="EMBL/GenBank/DDBJ databases">
        <title>Comparative genomic analysis of Ambrosia Fusariam Clade fungi.</title>
        <authorList>
            <person name="Stajich J.E."/>
            <person name="Carrillo J."/>
            <person name="Kijimoto T."/>
            <person name="Eskalen A."/>
            <person name="O'Donnell K."/>
            <person name="Kasson M."/>
        </authorList>
    </citation>
    <scope>NUCLEOTIDE SEQUENCE [LARGE SCALE GENOMIC DNA]</scope>
    <source>
        <strain evidence="2 3">NRRL62584</strain>
    </source>
</reference>
<evidence type="ECO:0000313" key="2">
    <source>
        <dbReference type="EMBL" id="RSL40933.1"/>
    </source>
</evidence>
<dbReference type="STRING" id="1325734.A0A428NJF9"/>
<comment type="caution">
    <text evidence="2">The sequence shown here is derived from an EMBL/GenBank/DDBJ whole genome shotgun (WGS) entry which is preliminary data.</text>
</comment>
<name>A0A428NJF9_9HYPO</name>
<evidence type="ECO:0000313" key="3">
    <source>
        <dbReference type="Proteomes" id="UP000288168"/>
    </source>
</evidence>
<dbReference type="Pfam" id="PF17111">
    <property type="entry name" value="PigL_N"/>
    <property type="match status" value="1"/>
</dbReference>
<dbReference type="Proteomes" id="UP000288168">
    <property type="component" value="Unassembled WGS sequence"/>
</dbReference>
<dbReference type="EMBL" id="NKCI01000455">
    <property type="protein sequence ID" value="RSL40933.1"/>
    <property type="molecule type" value="Genomic_DNA"/>
</dbReference>
<sequence>MADGLSIASGVVALAAFAFKSSTVLYTTIRDFQSQDKNVRALKNELSDLRGVLKSLADTVDNNSNVSFDALKLPLLRCGKTCEEYGDLIARCTKHSSSSRPSLRDWISQQYLKGSITDFKEMLAGYKSTINIALANANIRMVSSITPDALEAYKDMIRDTTDGLQEHMKRLEERVQGLTTSGVESTFGEDPSWLAMLEEKQSTQAGLEICSQLSAQVEKLESTLRENPQFLQHFAELKMSSPETAQRALLDDGFVDLEDATVGDVVLEMERRDFPYLTPFGLKYYKQYILEDERIRVIVESSLGECSLGHWLRYRALPGHIECFRRGGKQAGLRVLVVQQFCKDSEVEIWHGSHLHDLPTTNGIRSLHETTRLELEKAGCTAELKKFQSGGLIIRDARTYAETMKGYAITFLFAVADALSGWPKILLANSPELIRLAVKMETPKIRLNFAIKDTSA</sequence>
<protein>
    <recommendedName>
        <fullName evidence="1">Azaphilone pigments biosynthesis cluster protein L N-terminal domain-containing protein</fullName>
    </recommendedName>
</protein>
<evidence type="ECO:0000259" key="1">
    <source>
        <dbReference type="Pfam" id="PF17111"/>
    </source>
</evidence>
<dbReference type="AlphaFoldDB" id="A0A428NJF9"/>
<proteinExistence type="predicted"/>
<dbReference type="OrthoDB" id="5068804at2759"/>
<gene>
    <name evidence="2" type="ORF">CEP54_015971</name>
</gene>
<keyword evidence="3" id="KW-1185">Reference proteome</keyword>
<dbReference type="InterPro" id="IPR031348">
    <property type="entry name" value="PigL_N"/>
</dbReference>
<organism evidence="2 3">
    <name type="scientific">Fusarium duplospermum</name>
    <dbReference type="NCBI Taxonomy" id="1325734"/>
    <lineage>
        <taxon>Eukaryota</taxon>
        <taxon>Fungi</taxon>
        <taxon>Dikarya</taxon>
        <taxon>Ascomycota</taxon>
        <taxon>Pezizomycotina</taxon>
        <taxon>Sordariomycetes</taxon>
        <taxon>Hypocreomycetidae</taxon>
        <taxon>Hypocreales</taxon>
        <taxon>Nectriaceae</taxon>
        <taxon>Fusarium</taxon>
        <taxon>Fusarium solani species complex</taxon>
    </lineage>
</organism>
<feature type="domain" description="Azaphilone pigments biosynthesis cluster protein L N-terminal" evidence="1">
    <location>
        <begin position="2"/>
        <end position="210"/>
    </location>
</feature>